<dbReference type="GO" id="GO:0005829">
    <property type="term" value="C:cytosol"/>
    <property type="evidence" value="ECO:0007669"/>
    <property type="project" value="TreeGrafter"/>
</dbReference>
<dbReference type="GO" id="GO:0046872">
    <property type="term" value="F:metal ion binding"/>
    <property type="evidence" value="ECO:0007669"/>
    <property type="project" value="UniProtKB-KW"/>
</dbReference>
<evidence type="ECO:0000256" key="2">
    <source>
        <dbReference type="ARBA" id="ARBA00006676"/>
    </source>
</evidence>
<accession>A0A7Y9JZ56</accession>
<dbReference type="Gene3D" id="3.20.20.140">
    <property type="entry name" value="Metal-dependent hydrolases"/>
    <property type="match status" value="1"/>
</dbReference>
<protein>
    <recommendedName>
        <fullName evidence="3">adenosine deaminase</fullName>
        <ecNumber evidence="3">3.5.4.4</ecNumber>
    </recommendedName>
</protein>
<comment type="cofactor">
    <cofactor evidence="1">
        <name>Zn(2+)</name>
        <dbReference type="ChEBI" id="CHEBI:29105"/>
    </cofactor>
</comment>
<name>A0A7Y9JZ56_9CELL</name>
<evidence type="ECO:0000256" key="3">
    <source>
        <dbReference type="ARBA" id="ARBA00012784"/>
    </source>
</evidence>
<dbReference type="GO" id="GO:0046103">
    <property type="term" value="P:inosine biosynthetic process"/>
    <property type="evidence" value="ECO:0007669"/>
    <property type="project" value="TreeGrafter"/>
</dbReference>
<evidence type="ECO:0000256" key="4">
    <source>
        <dbReference type="ARBA" id="ARBA00022723"/>
    </source>
</evidence>
<comment type="caution">
    <text evidence="10">The sequence shown here is derived from an EMBL/GenBank/DDBJ whole genome shotgun (WGS) entry which is preliminary data.</text>
</comment>
<proteinExistence type="inferred from homology"/>
<reference evidence="10 11" key="1">
    <citation type="submission" date="2020-07" db="EMBL/GenBank/DDBJ databases">
        <title>Sequencing the genomes of 1000 actinobacteria strains.</title>
        <authorList>
            <person name="Klenk H.-P."/>
        </authorList>
    </citation>
    <scope>NUCLEOTIDE SEQUENCE [LARGE SCALE GENOMIC DNA]</scope>
    <source>
        <strain evidence="10 11">DSM 24482</strain>
    </source>
</reference>
<evidence type="ECO:0000313" key="10">
    <source>
        <dbReference type="EMBL" id="NYD87576.1"/>
    </source>
</evidence>
<dbReference type="Proteomes" id="UP000577956">
    <property type="component" value="Unassembled WGS sequence"/>
</dbReference>
<dbReference type="GO" id="GO:0043103">
    <property type="term" value="P:hypoxanthine salvage"/>
    <property type="evidence" value="ECO:0007669"/>
    <property type="project" value="TreeGrafter"/>
</dbReference>
<dbReference type="NCBIfam" id="NF006847">
    <property type="entry name" value="PRK09358.1-2"/>
    <property type="match status" value="1"/>
</dbReference>
<dbReference type="SUPFAM" id="SSF51556">
    <property type="entry name" value="Metallo-dependent hydrolases"/>
    <property type="match status" value="1"/>
</dbReference>
<dbReference type="InterPro" id="IPR001365">
    <property type="entry name" value="A_deaminase_dom"/>
</dbReference>
<dbReference type="GO" id="GO:0009117">
    <property type="term" value="P:nucleotide metabolic process"/>
    <property type="evidence" value="ECO:0007669"/>
    <property type="project" value="UniProtKB-KW"/>
</dbReference>
<keyword evidence="4" id="KW-0479">Metal-binding</keyword>
<dbReference type="PANTHER" id="PTHR11409">
    <property type="entry name" value="ADENOSINE DEAMINASE"/>
    <property type="match status" value="1"/>
</dbReference>
<sequence>MSTSTAGAPHDGTVRDRQDLEARIRALPKVLLHDHLDGGLRPATVVELAAAVGHELPETDPDALGAWFVRAASSGSLVEYLSTFEHTVAVMQTADALRRVAREAVVDLARDGVVHAELRYAPEQHLRAGMTLDEVVGAVREGIEAGVAEAAAEGRTIRAGALLCAMRHLDRGEEIAALTIAHRDAGVLGFDIAGPEEGFAPSRLAGAFRVLRDASMPVTVHAGEDAGLASVAEAVHVAGACRLGHGARVIDDVHATPDGGWRLGRLAHWIRDRRITLEMCPSSNVQTRAATSVAEHPATPLLRAGFAVTISTDNRLQSGTSLSRELALLVHEAGWTFADVVEATVTAARAAFVHHDERESLVHDVILPAAAGPDAGRHRA</sequence>
<dbReference type="RefSeq" id="WP_140459889.1">
    <property type="nucleotide sequence ID" value="NZ_BAABFI010000012.1"/>
</dbReference>
<gene>
    <name evidence="9" type="primary">add2</name>
    <name evidence="10" type="ORF">BKA21_003125</name>
    <name evidence="9" type="ORF">Col01nite_26120</name>
</gene>
<dbReference type="EC" id="3.5.4.4" evidence="3"/>
<comment type="similarity">
    <text evidence="2">Belongs to the metallo-dependent hydrolases superfamily. Adenosine and AMP deaminases family.</text>
</comment>
<keyword evidence="6" id="KW-0862">Zinc</keyword>
<dbReference type="InterPro" id="IPR006330">
    <property type="entry name" value="Ado/ade_deaminase"/>
</dbReference>
<dbReference type="EMBL" id="BONN01000007">
    <property type="protein sequence ID" value="GIG33453.1"/>
    <property type="molecule type" value="Genomic_DNA"/>
</dbReference>
<evidence type="ECO:0000256" key="1">
    <source>
        <dbReference type="ARBA" id="ARBA00001947"/>
    </source>
</evidence>
<dbReference type="PANTHER" id="PTHR11409:SF43">
    <property type="entry name" value="ADENOSINE DEAMINASE"/>
    <property type="match status" value="1"/>
</dbReference>
<keyword evidence="5 10" id="KW-0378">Hydrolase</keyword>
<dbReference type="Pfam" id="PF00962">
    <property type="entry name" value="A_deaminase"/>
    <property type="match status" value="1"/>
</dbReference>
<dbReference type="GO" id="GO:0004000">
    <property type="term" value="F:adenosine deaminase activity"/>
    <property type="evidence" value="ECO:0007669"/>
    <property type="project" value="TreeGrafter"/>
</dbReference>
<dbReference type="Proteomes" id="UP000618382">
    <property type="component" value="Unassembled WGS sequence"/>
</dbReference>
<reference evidence="9 12" key="2">
    <citation type="submission" date="2021-01" db="EMBL/GenBank/DDBJ databases">
        <title>Whole genome shotgun sequence of Cellulomonas oligotrophica NBRC 109435.</title>
        <authorList>
            <person name="Komaki H."/>
            <person name="Tamura T."/>
        </authorList>
    </citation>
    <scope>NUCLEOTIDE SEQUENCE [LARGE SCALE GENOMIC DNA]</scope>
    <source>
        <strain evidence="9 12">NBRC 109435</strain>
    </source>
</reference>
<dbReference type="EMBL" id="JACCBK010000001">
    <property type="protein sequence ID" value="NYD87576.1"/>
    <property type="molecule type" value="Genomic_DNA"/>
</dbReference>
<dbReference type="AlphaFoldDB" id="A0A7Y9JZ56"/>
<organism evidence="10 11">
    <name type="scientific">Cellulomonas oligotrophica</name>
    <dbReference type="NCBI Taxonomy" id="931536"/>
    <lineage>
        <taxon>Bacteria</taxon>
        <taxon>Bacillati</taxon>
        <taxon>Actinomycetota</taxon>
        <taxon>Actinomycetes</taxon>
        <taxon>Micrococcales</taxon>
        <taxon>Cellulomonadaceae</taxon>
        <taxon>Cellulomonas</taxon>
    </lineage>
</organism>
<dbReference type="NCBIfam" id="TIGR01430">
    <property type="entry name" value="aden_deam"/>
    <property type="match status" value="1"/>
</dbReference>
<keyword evidence="7" id="KW-0546">Nucleotide metabolism</keyword>
<evidence type="ECO:0000313" key="12">
    <source>
        <dbReference type="Proteomes" id="UP000618382"/>
    </source>
</evidence>
<dbReference type="InterPro" id="IPR032466">
    <property type="entry name" value="Metal_Hydrolase"/>
</dbReference>
<evidence type="ECO:0000256" key="6">
    <source>
        <dbReference type="ARBA" id="ARBA00022833"/>
    </source>
</evidence>
<evidence type="ECO:0000313" key="9">
    <source>
        <dbReference type="EMBL" id="GIG33453.1"/>
    </source>
</evidence>
<evidence type="ECO:0000256" key="5">
    <source>
        <dbReference type="ARBA" id="ARBA00022801"/>
    </source>
</evidence>
<evidence type="ECO:0000256" key="7">
    <source>
        <dbReference type="ARBA" id="ARBA00023080"/>
    </source>
</evidence>
<evidence type="ECO:0000313" key="11">
    <source>
        <dbReference type="Proteomes" id="UP000577956"/>
    </source>
</evidence>
<evidence type="ECO:0000259" key="8">
    <source>
        <dbReference type="Pfam" id="PF00962"/>
    </source>
</evidence>
<keyword evidence="12" id="KW-1185">Reference proteome</keyword>
<dbReference type="GO" id="GO:0006154">
    <property type="term" value="P:adenosine catabolic process"/>
    <property type="evidence" value="ECO:0007669"/>
    <property type="project" value="TreeGrafter"/>
</dbReference>
<feature type="domain" description="Adenosine deaminase" evidence="8">
    <location>
        <begin position="28"/>
        <end position="365"/>
    </location>
</feature>
<dbReference type="FunFam" id="3.20.20.140:FF:000020">
    <property type="entry name" value="Adenosine deaminase"/>
    <property type="match status" value="1"/>
</dbReference>